<dbReference type="EMBL" id="JBBPFD010000543">
    <property type="protein sequence ID" value="KAK7878269.1"/>
    <property type="molecule type" value="Genomic_DNA"/>
</dbReference>
<gene>
    <name evidence="1" type="ORF">WMY93_031088</name>
</gene>
<protein>
    <submittedName>
        <fullName evidence="1">Uncharacterized protein</fullName>
    </submittedName>
</protein>
<proteinExistence type="predicted"/>
<dbReference type="Proteomes" id="UP001460270">
    <property type="component" value="Unassembled WGS sequence"/>
</dbReference>
<keyword evidence="2" id="KW-1185">Reference proteome</keyword>
<dbReference type="AlphaFoldDB" id="A0AAW0MJF0"/>
<accession>A0AAW0MJF0</accession>
<name>A0AAW0MJF0_9GOBI</name>
<reference evidence="2" key="1">
    <citation type="submission" date="2024-04" db="EMBL/GenBank/DDBJ databases">
        <title>Salinicola lusitanus LLJ914,a marine bacterium isolated from the Okinawa Trough.</title>
        <authorList>
            <person name="Li J."/>
        </authorList>
    </citation>
    <scope>NUCLEOTIDE SEQUENCE [LARGE SCALE GENOMIC DNA]</scope>
</reference>
<sequence length="365" mass="40705">MGTDHLNYSTWRYDRGIEVLETPTPSLHLSDACFLSSEASISEVTDEEFASRVFCAFNSQPGTLTDGPQAFPYTFTVRLNTDVTFDDLVNYCIKDDFPDTLSMLPPRAQWGSVNPVLLMEDTKDADTGRMSRRYSVRAEPIVKSKVAEALTGSLVLVIVESLLILAQVRKGELEAATLAGLPSSVVELCSFYGIEAYTPLLQEMAKVSKDYSLLSYPEDLNSCGLCNLGLEVNRACGSVKLASALRNKRRISCIDTGPYCLRKCVRLPNCRKEDTCFEYIATFNRQNIEEPDFDEPLSLSVGLSSNVITCIMLKEKRRDWRPSELGVSRCLCDTGVTVTVVQLRKLDFSGQAFQIAYHTLSLRSW</sequence>
<comment type="caution">
    <text evidence="1">The sequence shown here is derived from an EMBL/GenBank/DDBJ whole genome shotgun (WGS) entry which is preliminary data.</text>
</comment>
<evidence type="ECO:0000313" key="1">
    <source>
        <dbReference type="EMBL" id="KAK7878269.1"/>
    </source>
</evidence>
<evidence type="ECO:0000313" key="2">
    <source>
        <dbReference type="Proteomes" id="UP001460270"/>
    </source>
</evidence>
<organism evidence="1 2">
    <name type="scientific">Mugilogobius chulae</name>
    <name type="common">yellowstripe goby</name>
    <dbReference type="NCBI Taxonomy" id="88201"/>
    <lineage>
        <taxon>Eukaryota</taxon>
        <taxon>Metazoa</taxon>
        <taxon>Chordata</taxon>
        <taxon>Craniata</taxon>
        <taxon>Vertebrata</taxon>
        <taxon>Euteleostomi</taxon>
        <taxon>Actinopterygii</taxon>
        <taxon>Neopterygii</taxon>
        <taxon>Teleostei</taxon>
        <taxon>Neoteleostei</taxon>
        <taxon>Acanthomorphata</taxon>
        <taxon>Gobiaria</taxon>
        <taxon>Gobiiformes</taxon>
        <taxon>Gobioidei</taxon>
        <taxon>Gobiidae</taxon>
        <taxon>Gobionellinae</taxon>
        <taxon>Mugilogobius</taxon>
    </lineage>
</organism>